<evidence type="ECO:0000313" key="1">
    <source>
        <dbReference type="EnsemblMetazoa" id="PPA41201.1"/>
    </source>
</evidence>
<gene>
    <name evidence="1" type="primary">WBGene00279570</name>
</gene>
<sequence length="102" mass="12118">MMNPFSSFLHPDIDDFTVFGKDNQSFWLILLVRYDLLKGTQHVYYISLALEVKIILLFFVSAILYTDDSSFEFYDRCLEFLCFHDDWIYPVSCPFCGILQFD</sequence>
<dbReference type="EnsemblMetazoa" id="PPA41201.1">
    <property type="protein sequence ID" value="PPA41201.1"/>
    <property type="gene ID" value="WBGene00279570"/>
</dbReference>
<proteinExistence type="predicted"/>
<accession>A0A2A6CQB7</accession>
<keyword evidence="2" id="KW-1185">Reference proteome</keyword>
<dbReference type="AlphaFoldDB" id="A0A2A6CQB7"/>
<protein>
    <submittedName>
        <fullName evidence="1">Uncharacterized protein</fullName>
    </submittedName>
</protein>
<evidence type="ECO:0000313" key="2">
    <source>
        <dbReference type="Proteomes" id="UP000005239"/>
    </source>
</evidence>
<name>A0A2A6CQB7_PRIPA</name>
<reference evidence="2" key="1">
    <citation type="journal article" date="2008" name="Nat. Genet.">
        <title>The Pristionchus pacificus genome provides a unique perspective on nematode lifestyle and parasitism.</title>
        <authorList>
            <person name="Dieterich C."/>
            <person name="Clifton S.W."/>
            <person name="Schuster L.N."/>
            <person name="Chinwalla A."/>
            <person name="Delehaunty K."/>
            <person name="Dinkelacker I."/>
            <person name="Fulton L."/>
            <person name="Fulton R."/>
            <person name="Godfrey J."/>
            <person name="Minx P."/>
            <person name="Mitreva M."/>
            <person name="Roeseler W."/>
            <person name="Tian H."/>
            <person name="Witte H."/>
            <person name="Yang S.P."/>
            <person name="Wilson R.K."/>
            <person name="Sommer R.J."/>
        </authorList>
    </citation>
    <scope>NUCLEOTIDE SEQUENCE [LARGE SCALE GENOMIC DNA]</scope>
    <source>
        <strain evidence="2">PS312</strain>
    </source>
</reference>
<accession>A0A8R1Z583</accession>
<reference evidence="1" key="2">
    <citation type="submission" date="2022-06" db="UniProtKB">
        <authorList>
            <consortium name="EnsemblMetazoa"/>
        </authorList>
    </citation>
    <scope>IDENTIFICATION</scope>
    <source>
        <strain evidence="1">PS312</strain>
    </source>
</reference>
<dbReference type="Proteomes" id="UP000005239">
    <property type="component" value="Unassembled WGS sequence"/>
</dbReference>
<organism evidence="1 2">
    <name type="scientific">Pristionchus pacificus</name>
    <name type="common">Parasitic nematode worm</name>
    <dbReference type="NCBI Taxonomy" id="54126"/>
    <lineage>
        <taxon>Eukaryota</taxon>
        <taxon>Metazoa</taxon>
        <taxon>Ecdysozoa</taxon>
        <taxon>Nematoda</taxon>
        <taxon>Chromadorea</taxon>
        <taxon>Rhabditida</taxon>
        <taxon>Rhabditina</taxon>
        <taxon>Diplogasteromorpha</taxon>
        <taxon>Diplogasteroidea</taxon>
        <taxon>Neodiplogasteridae</taxon>
        <taxon>Pristionchus</taxon>
    </lineage>
</organism>